<evidence type="ECO:0000256" key="5">
    <source>
        <dbReference type="ARBA" id="ARBA00023274"/>
    </source>
</evidence>
<evidence type="ECO:0000256" key="1">
    <source>
        <dbReference type="ARBA" id="ARBA00004604"/>
    </source>
</evidence>
<dbReference type="GO" id="GO:0032040">
    <property type="term" value="C:small-subunit processome"/>
    <property type="evidence" value="ECO:0007669"/>
    <property type="project" value="TreeGrafter"/>
</dbReference>
<feature type="region of interest" description="Disordered" evidence="7">
    <location>
        <begin position="825"/>
        <end position="880"/>
    </location>
</feature>
<evidence type="ECO:0000256" key="2">
    <source>
        <dbReference type="ARBA" id="ARBA00022517"/>
    </source>
</evidence>
<comment type="similarity">
    <text evidence="6">Belongs to the MPP10 family.</text>
</comment>
<feature type="compositionally biased region" description="Basic and acidic residues" evidence="7">
    <location>
        <begin position="155"/>
        <end position="174"/>
    </location>
</feature>
<feature type="compositionally biased region" description="Acidic residues" evidence="7">
    <location>
        <begin position="434"/>
        <end position="443"/>
    </location>
</feature>
<evidence type="ECO:0000256" key="6">
    <source>
        <dbReference type="ARBA" id="ARBA00029455"/>
    </source>
</evidence>
<evidence type="ECO:0000256" key="7">
    <source>
        <dbReference type="SAM" id="MobiDB-lite"/>
    </source>
</evidence>
<dbReference type="Proteomes" id="UP000887581">
    <property type="component" value="Unplaced"/>
</dbReference>
<feature type="compositionally biased region" description="Polar residues" evidence="7">
    <location>
        <begin position="194"/>
        <end position="212"/>
    </location>
</feature>
<evidence type="ECO:0000256" key="3">
    <source>
        <dbReference type="ARBA" id="ARBA00022552"/>
    </source>
</evidence>
<dbReference type="Pfam" id="PF04006">
    <property type="entry name" value="Mpp10"/>
    <property type="match status" value="1"/>
</dbReference>
<evidence type="ECO:0000313" key="9">
    <source>
        <dbReference type="WBParaSite" id="sdigi.contig200.g6014.t1"/>
    </source>
</evidence>
<proteinExistence type="inferred from homology"/>
<organism evidence="8 9">
    <name type="scientific">Setaria digitata</name>
    <dbReference type="NCBI Taxonomy" id="48799"/>
    <lineage>
        <taxon>Eukaryota</taxon>
        <taxon>Metazoa</taxon>
        <taxon>Ecdysozoa</taxon>
        <taxon>Nematoda</taxon>
        <taxon>Chromadorea</taxon>
        <taxon>Rhabditida</taxon>
        <taxon>Spirurina</taxon>
        <taxon>Spiruromorpha</taxon>
        <taxon>Filarioidea</taxon>
        <taxon>Setariidae</taxon>
        <taxon>Setaria</taxon>
    </lineage>
</organism>
<evidence type="ECO:0000256" key="4">
    <source>
        <dbReference type="ARBA" id="ARBA00023242"/>
    </source>
</evidence>
<keyword evidence="4" id="KW-0539">Nucleus</keyword>
<keyword evidence="5" id="KW-0687">Ribonucleoprotein</keyword>
<dbReference type="PANTHER" id="PTHR17039:SF0">
    <property type="entry name" value="U3 SMALL NUCLEOLAR RIBONUCLEOPROTEIN PROTEIN MPP10"/>
    <property type="match status" value="1"/>
</dbReference>
<keyword evidence="2" id="KW-0690">Ribosome biogenesis</keyword>
<feature type="region of interest" description="Disordered" evidence="7">
    <location>
        <begin position="463"/>
        <end position="492"/>
    </location>
</feature>
<feature type="region of interest" description="Disordered" evidence="7">
    <location>
        <begin position="247"/>
        <end position="271"/>
    </location>
</feature>
<dbReference type="InterPro" id="IPR012173">
    <property type="entry name" value="Mpp10"/>
</dbReference>
<feature type="compositionally biased region" description="Polar residues" evidence="7">
    <location>
        <begin position="260"/>
        <end position="270"/>
    </location>
</feature>
<keyword evidence="8" id="KW-1185">Reference proteome</keyword>
<dbReference type="PANTHER" id="PTHR17039">
    <property type="entry name" value="U3 SMALL NUCLEOLAR RIBONUCLEOPROTEIN PROTEIN MPP10"/>
    <property type="match status" value="1"/>
</dbReference>
<dbReference type="GO" id="GO:0005732">
    <property type="term" value="C:sno(s)RNA-containing ribonucleoprotein complex"/>
    <property type="evidence" value="ECO:0007669"/>
    <property type="project" value="InterPro"/>
</dbReference>
<dbReference type="WBParaSite" id="sdigi.contig200.g6014.t1">
    <property type="protein sequence ID" value="sdigi.contig200.g6014.t1"/>
    <property type="gene ID" value="sdigi.contig200.g6014"/>
</dbReference>
<dbReference type="GO" id="GO:0006364">
    <property type="term" value="P:rRNA processing"/>
    <property type="evidence" value="ECO:0007669"/>
    <property type="project" value="UniProtKB-KW"/>
</dbReference>
<feature type="region of interest" description="Disordered" evidence="7">
    <location>
        <begin position="1"/>
        <end position="69"/>
    </location>
</feature>
<feature type="region of interest" description="Disordered" evidence="7">
    <location>
        <begin position="137"/>
        <end position="219"/>
    </location>
</feature>
<accession>A0A915PQX0</accession>
<dbReference type="AlphaFoldDB" id="A0A915PQX0"/>
<feature type="region of interest" description="Disordered" evidence="7">
    <location>
        <begin position="422"/>
        <end position="447"/>
    </location>
</feature>
<name>A0A915PQX0_9BILA</name>
<reference evidence="9" key="1">
    <citation type="submission" date="2022-11" db="UniProtKB">
        <authorList>
            <consortium name="WormBaseParasite"/>
        </authorList>
    </citation>
    <scope>IDENTIFICATION</scope>
</reference>
<feature type="compositionally biased region" description="Basic residues" evidence="7">
    <location>
        <begin position="841"/>
        <end position="854"/>
    </location>
</feature>
<feature type="compositionally biased region" description="Basic and acidic residues" evidence="7">
    <location>
        <begin position="829"/>
        <end position="840"/>
    </location>
</feature>
<comment type="subcellular location">
    <subcellularLocation>
        <location evidence="1">Nucleus</location>
        <location evidence="1">Nucleolus</location>
    </subcellularLocation>
</comment>
<feature type="region of interest" description="Disordered" evidence="7">
    <location>
        <begin position="83"/>
        <end position="115"/>
    </location>
</feature>
<evidence type="ECO:0000313" key="8">
    <source>
        <dbReference type="Proteomes" id="UP000887581"/>
    </source>
</evidence>
<protein>
    <submittedName>
        <fullName evidence="9">U3 small nucleolar ribonucleoprotein protein MPP10</fullName>
    </submittedName>
</protein>
<sequence>MVSPKKKRSVTGPILIQDSTPSMTSRRRSRRLASQEPEDFVPCSSATALGADDNEQVPGNRGSTAERKPKEVIGTEILMEKLREDSNLSPQSPVALRTRSRSRCSSIESNDAGIIGDTPKAVNVLVTPKNKLTNAVTPRWKKASHMPQLEEITEEQLKFKDNNNEEEKTETKKLPERKRKLLEDGNTPVKLHAESSTTEISQESRDSANGTDISKELVKHSSKMMENLWENTVKDAKKSPAKVLENSLTKSPKEPPPVQATETFPPNNVRVSPIRTRKSSLINSPGKSPVNFKEMFSKESDEERAVAKNPLSNDYLNQEIKLIIGANLEENELSAWPKLDDLFSLWLRWEEPNLFVDNLKRAYAFVNKVDPGVPAVSEELLETDIETIWQQIAYGNKKFHRYFSKRKHFLDVELPGEKEIEEKEGSTFSFTAGPEDENFDGNEESNTGLFNLAEDRVKKLEENLSGDKNDDDNYSDKSEDSEGSGISGASDNISKKHWKSTVDDQFFSLAEMEEYLDKQEKGQLDLDENLCEQFDVDGDHSQTDYHYADFYESQSNIDGRKELEISQSDDVNSTAKKRVTFADEIMGHMADESGDDSVDRNSYDDGQEQTVLLGQVDEEEDNETEFQRRQKKLKERITSIEQANLAPRTWDLSGEVRAIEREENTMLEKHMDFDQAAPCAPIITVDTTAVLESKIIQRIKDKAFDDVLRTEHRTENNTAYRAPVAEGDVVKKSLTEVYEEQYQETQHGVGIEEKTNEKHEEIKKLMASLFQKLDALSHFRYIPSEVRPEVRILNNMPSLQKEEVGPLASTDAVLLAPEEIRKHVSGQIKGDDEKTKTDRSRSRRKKKKWQHIKRQQSDSASKADETPAKKQKLMSQYSKNGSMKLTSASFFQRLQDKNTGEASVFSLSLT</sequence>
<dbReference type="GO" id="GO:0034457">
    <property type="term" value="C:Mpp10 complex"/>
    <property type="evidence" value="ECO:0007669"/>
    <property type="project" value="InterPro"/>
</dbReference>
<keyword evidence="3" id="KW-0698">rRNA processing</keyword>